<gene>
    <name evidence="2" type="ORF">HYY20_00230</name>
</gene>
<accession>A0A932FVI3</accession>
<feature type="region of interest" description="Disordered" evidence="1">
    <location>
        <begin position="95"/>
        <end position="114"/>
    </location>
</feature>
<dbReference type="EMBL" id="JACPRF010000009">
    <property type="protein sequence ID" value="MBI2875292.1"/>
    <property type="molecule type" value="Genomic_DNA"/>
</dbReference>
<evidence type="ECO:0000313" key="3">
    <source>
        <dbReference type="Proteomes" id="UP000769766"/>
    </source>
</evidence>
<comment type="caution">
    <text evidence="2">The sequence shown here is derived from an EMBL/GenBank/DDBJ whole genome shotgun (WGS) entry which is preliminary data.</text>
</comment>
<organism evidence="2 3">
    <name type="scientific">Tectimicrobiota bacterium</name>
    <dbReference type="NCBI Taxonomy" id="2528274"/>
    <lineage>
        <taxon>Bacteria</taxon>
        <taxon>Pseudomonadati</taxon>
        <taxon>Nitrospinota/Tectimicrobiota group</taxon>
        <taxon>Candidatus Tectimicrobiota</taxon>
    </lineage>
</organism>
<protein>
    <submittedName>
        <fullName evidence="2">Uncharacterized protein</fullName>
    </submittedName>
</protein>
<reference evidence="2" key="1">
    <citation type="submission" date="2020-07" db="EMBL/GenBank/DDBJ databases">
        <title>Huge and variable diversity of episymbiotic CPR bacteria and DPANN archaea in groundwater ecosystems.</title>
        <authorList>
            <person name="He C.Y."/>
            <person name="Keren R."/>
            <person name="Whittaker M."/>
            <person name="Farag I.F."/>
            <person name="Doudna J."/>
            <person name="Cate J.H.D."/>
            <person name="Banfield J.F."/>
        </authorList>
    </citation>
    <scope>NUCLEOTIDE SEQUENCE</scope>
    <source>
        <strain evidence="2">NC_groundwater_672_Ag_B-0.1um_62_36</strain>
    </source>
</reference>
<dbReference type="Proteomes" id="UP000769766">
    <property type="component" value="Unassembled WGS sequence"/>
</dbReference>
<name>A0A932FVI3_UNCTE</name>
<sequence>MDIPMKAVLEGITSMLERSVLPEISTKYARGQTLAAIFLLKDLVVQLETREATLVEELGSLTTALQGILEGLEGTDGLAADPALRELGAKIRSALGPGHRGAQASQEPRPDGDETLERRMQALQALLDSCLSVLAEAERRLLGPSREALASMRQAVRAHLRRQFEIRARSAPPLEIGQLSKAQ</sequence>
<proteinExistence type="predicted"/>
<evidence type="ECO:0000313" key="2">
    <source>
        <dbReference type="EMBL" id="MBI2875292.1"/>
    </source>
</evidence>
<dbReference type="AlphaFoldDB" id="A0A932FVI3"/>
<evidence type="ECO:0000256" key="1">
    <source>
        <dbReference type="SAM" id="MobiDB-lite"/>
    </source>
</evidence>